<gene>
    <name evidence="2" type="ORF">HKW66_Vig0175420</name>
</gene>
<reference evidence="2 3" key="1">
    <citation type="submission" date="2020-05" db="EMBL/GenBank/DDBJ databases">
        <title>Vigna angularis (adzuki bean) Var. LongXiaoDou No. 4 denovo assembly.</title>
        <authorList>
            <person name="Xiang H."/>
        </authorList>
    </citation>
    <scope>NUCLEOTIDE SEQUENCE [LARGE SCALE GENOMIC DNA]</scope>
    <source>
        <tissue evidence="2">Leaf</tissue>
    </source>
</reference>
<sequence length="190" mass="21377">MNMDLVGSGWVLLMDLTSCRKVLPFSIPSLTLHSPGQPWRLTTMNPRVLLLEHNKKATTTTTWYEFSAEEGEVKELVPAEKGGSKELLPGLPGRLFRDKVPEWTPDVRFFRSDEYDVRGSLAVLGLPSGLTHLDEILREADGIILYKLSSPLDSQLVSDYLLIFLPPSCCLLMVVSYFVCFSILRCIVMQ</sequence>
<evidence type="ECO:0000313" key="3">
    <source>
        <dbReference type="Proteomes" id="UP000743370"/>
    </source>
</evidence>
<evidence type="ECO:0000313" key="2">
    <source>
        <dbReference type="EMBL" id="KAG2376969.1"/>
    </source>
</evidence>
<dbReference type="KEGG" id="var:108335540"/>
<dbReference type="Proteomes" id="UP000743370">
    <property type="component" value="Unassembled WGS sequence"/>
</dbReference>
<accession>A0A8T0JNG1</accession>
<organism evidence="2 3">
    <name type="scientific">Phaseolus angularis</name>
    <name type="common">Azuki bean</name>
    <name type="synonym">Vigna angularis</name>
    <dbReference type="NCBI Taxonomy" id="3914"/>
    <lineage>
        <taxon>Eukaryota</taxon>
        <taxon>Viridiplantae</taxon>
        <taxon>Streptophyta</taxon>
        <taxon>Embryophyta</taxon>
        <taxon>Tracheophyta</taxon>
        <taxon>Spermatophyta</taxon>
        <taxon>Magnoliopsida</taxon>
        <taxon>eudicotyledons</taxon>
        <taxon>Gunneridae</taxon>
        <taxon>Pentapetalae</taxon>
        <taxon>rosids</taxon>
        <taxon>fabids</taxon>
        <taxon>Fabales</taxon>
        <taxon>Fabaceae</taxon>
        <taxon>Papilionoideae</taxon>
        <taxon>50 kb inversion clade</taxon>
        <taxon>NPAAA clade</taxon>
        <taxon>indigoferoid/millettioid clade</taxon>
        <taxon>Phaseoleae</taxon>
        <taxon>Vigna</taxon>
    </lineage>
</organism>
<comment type="caution">
    <text evidence="2">The sequence shown here is derived from an EMBL/GenBank/DDBJ whole genome shotgun (WGS) entry which is preliminary data.</text>
</comment>
<proteinExistence type="predicted"/>
<name>A0A8T0JNG1_PHAAN</name>
<feature type="transmembrane region" description="Helical" evidence="1">
    <location>
        <begin position="160"/>
        <end position="184"/>
    </location>
</feature>
<keyword evidence="1" id="KW-0812">Transmembrane</keyword>
<keyword evidence="1" id="KW-0472">Membrane</keyword>
<dbReference type="OrthoDB" id="6270329at2759"/>
<dbReference type="AlphaFoldDB" id="A0A8T0JNG1"/>
<dbReference type="EMBL" id="JABFOF010000010">
    <property type="protein sequence ID" value="KAG2376969.1"/>
    <property type="molecule type" value="Genomic_DNA"/>
</dbReference>
<protein>
    <submittedName>
        <fullName evidence="2">Protein NLP4-like protein</fullName>
    </submittedName>
</protein>
<evidence type="ECO:0000256" key="1">
    <source>
        <dbReference type="SAM" id="Phobius"/>
    </source>
</evidence>
<keyword evidence="1" id="KW-1133">Transmembrane helix</keyword>